<evidence type="ECO:0000256" key="1">
    <source>
        <dbReference type="SAM" id="MobiDB-lite"/>
    </source>
</evidence>
<evidence type="ECO:0000313" key="3">
    <source>
        <dbReference type="Proteomes" id="UP000729402"/>
    </source>
</evidence>
<accession>A0A8J5WWE4</accession>
<feature type="region of interest" description="Disordered" evidence="1">
    <location>
        <begin position="1"/>
        <end position="27"/>
    </location>
</feature>
<proteinExistence type="predicted"/>
<reference evidence="2" key="2">
    <citation type="submission" date="2021-02" db="EMBL/GenBank/DDBJ databases">
        <authorList>
            <person name="Kimball J.A."/>
            <person name="Haas M.W."/>
            <person name="Macchietto M."/>
            <person name="Kono T."/>
            <person name="Duquette J."/>
            <person name="Shao M."/>
        </authorList>
    </citation>
    <scope>NUCLEOTIDE SEQUENCE</scope>
    <source>
        <tissue evidence="2">Fresh leaf tissue</tissue>
    </source>
</reference>
<keyword evidence="3" id="KW-1185">Reference proteome</keyword>
<organism evidence="2 3">
    <name type="scientific">Zizania palustris</name>
    <name type="common">Northern wild rice</name>
    <dbReference type="NCBI Taxonomy" id="103762"/>
    <lineage>
        <taxon>Eukaryota</taxon>
        <taxon>Viridiplantae</taxon>
        <taxon>Streptophyta</taxon>
        <taxon>Embryophyta</taxon>
        <taxon>Tracheophyta</taxon>
        <taxon>Spermatophyta</taxon>
        <taxon>Magnoliopsida</taxon>
        <taxon>Liliopsida</taxon>
        <taxon>Poales</taxon>
        <taxon>Poaceae</taxon>
        <taxon>BOP clade</taxon>
        <taxon>Oryzoideae</taxon>
        <taxon>Oryzeae</taxon>
        <taxon>Zizaniinae</taxon>
        <taxon>Zizania</taxon>
    </lineage>
</organism>
<feature type="compositionally biased region" description="Basic residues" evidence="1">
    <location>
        <begin position="15"/>
        <end position="27"/>
    </location>
</feature>
<dbReference type="Proteomes" id="UP000729402">
    <property type="component" value="Unassembled WGS sequence"/>
</dbReference>
<comment type="caution">
    <text evidence="2">The sequence shown here is derived from an EMBL/GenBank/DDBJ whole genome shotgun (WGS) entry which is preliminary data.</text>
</comment>
<dbReference type="EMBL" id="JAAALK010000079">
    <property type="protein sequence ID" value="KAG8098453.1"/>
    <property type="molecule type" value="Genomic_DNA"/>
</dbReference>
<reference evidence="2" key="1">
    <citation type="journal article" date="2021" name="bioRxiv">
        <title>Whole Genome Assembly and Annotation of Northern Wild Rice, Zizania palustris L., Supports a Whole Genome Duplication in the Zizania Genus.</title>
        <authorList>
            <person name="Haas M."/>
            <person name="Kono T."/>
            <person name="Macchietto M."/>
            <person name="Millas R."/>
            <person name="McGilp L."/>
            <person name="Shao M."/>
            <person name="Duquette J."/>
            <person name="Hirsch C.N."/>
            <person name="Kimball J."/>
        </authorList>
    </citation>
    <scope>NUCLEOTIDE SEQUENCE</scope>
    <source>
        <tissue evidence="2">Fresh leaf tissue</tissue>
    </source>
</reference>
<gene>
    <name evidence="2" type="ORF">GUJ93_ZPchr0013g37861</name>
</gene>
<dbReference type="AlphaFoldDB" id="A0A8J5WWE4"/>
<protein>
    <submittedName>
        <fullName evidence="2">Uncharacterized protein</fullName>
    </submittedName>
</protein>
<evidence type="ECO:0000313" key="2">
    <source>
        <dbReference type="EMBL" id="KAG8098453.1"/>
    </source>
</evidence>
<name>A0A8J5WWE4_ZIZPA</name>
<sequence>MQCARVPPASSRDARFRRVSPPRRAARHRRARAGIVFVVAAQPRGVARLMGARTWLCCRVCDTAWGMPWAPGHMGAVRTHALSRCRS</sequence>